<dbReference type="Proteomes" id="UP000033695">
    <property type="component" value="Unassembled WGS sequence"/>
</dbReference>
<dbReference type="PATRIC" id="fig|1218508.4.peg.600"/>
<dbReference type="InterPro" id="IPR010021">
    <property type="entry name" value="PGPP1/Gep4"/>
</dbReference>
<accession>A0A0F4KRV9</accession>
<evidence type="ECO:0000313" key="2">
    <source>
        <dbReference type="Proteomes" id="UP000033695"/>
    </source>
</evidence>
<dbReference type="AlphaFoldDB" id="A0A0F4KRV9"/>
<dbReference type="GO" id="GO:0005737">
    <property type="term" value="C:cytoplasm"/>
    <property type="evidence" value="ECO:0007669"/>
    <property type="project" value="TreeGrafter"/>
</dbReference>
<keyword evidence="2" id="KW-1185">Reference proteome</keyword>
<dbReference type="Pfam" id="PF13242">
    <property type="entry name" value="Hydrolase_like"/>
    <property type="match status" value="1"/>
</dbReference>
<sequence>MIEQIMQVNAQEFVDQGIKVILSDLDNTLVPWNQKYRRDQRLIKWNQELKAQGVKLVIVSNNNRARVLKAVQGLDVEVVDRALKPLPFAIKKYLSEQHLAKKDVIMVGDQLMTDILAGNLAGLATILVRPLVATDAKKTRINRFFERPLMWLNSRLYRQLKWRQHLNE</sequence>
<dbReference type="HOGENOM" id="CLU_056221_4_0_9"/>
<comment type="caution">
    <text evidence="1">The sequence shown here is derived from an EMBL/GenBank/DDBJ whole genome shotgun (WGS) entry which is preliminary data.</text>
</comment>
<organism evidence="1 2">
    <name type="scientific">Bombilactobacillus mellis</name>
    <dbReference type="NCBI Taxonomy" id="1218508"/>
    <lineage>
        <taxon>Bacteria</taxon>
        <taxon>Bacillati</taxon>
        <taxon>Bacillota</taxon>
        <taxon>Bacilli</taxon>
        <taxon>Lactobacillales</taxon>
        <taxon>Lactobacillaceae</taxon>
        <taxon>Bombilactobacillus</taxon>
    </lineage>
</organism>
<dbReference type="SUPFAM" id="SSF56784">
    <property type="entry name" value="HAD-like"/>
    <property type="match status" value="1"/>
</dbReference>
<reference evidence="1 2" key="1">
    <citation type="submission" date="2014-12" db="EMBL/GenBank/DDBJ databases">
        <title>Comparative genomics of the lactic acid bacteria isolated from the honey bee gut.</title>
        <authorList>
            <person name="Ellegaard K.M."/>
            <person name="Tamarit D."/>
            <person name="Javelind E."/>
            <person name="Olofsson T."/>
            <person name="Andersson S.G."/>
            <person name="Vasquez A."/>
        </authorList>
    </citation>
    <scope>NUCLEOTIDE SEQUENCE [LARGE SCALE GENOMIC DNA]</scope>
    <source>
        <strain evidence="1 2">Hon2</strain>
    </source>
</reference>
<protein>
    <submittedName>
        <fullName evidence="1">HAD superfamily phosphatase</fullName>
    </submittedName>
</protein>
<dbReference type="OrthoDB" id="9787572at2"/>
<dbReference type="InterPro" id="IPR036412">
    <property type="entry name" value="HAD-like_sf"/>
</dbReference>
<name>A0A0F4KRV9_9LACO</name>
<dbReference type="Pfam" id="PF08282">
    <property type="entry name" value="Hydrolase_3"/>
    <property type="match status" value="1"/>
</dbReference>
<dbReference type="CDD" id="cd16416">
    <property type="entry name" value="HAD_BsYqeG-like"/>
    <property type="match status" value="1"/>
</dbReference>
<dbReference type="PANTHER" id="PTHR19288:SF25">
    <property type="entry name" value="PHOSPHATIDYLGLYCEROPHOSPHATASE GEP4, MITOCHONDRIAL"/>
    <property type="match status" value="1"/>
</dbReference>
<dbReference type="STRING" id="1218508.JG29_05850"/>
<dbReference type="Gene3D" id="3.40.50.1000">
    <property type="entry name" value="HAD superfamily/HAD-like"/>
    <property type="match status" value="1"/>
</dbReference>
<dbReference type="NCBIfam" id="TIGR01662">
    <property type="entry name" value="HAD-SF-IIIA"/>
    <property type="match status" value="1"/>
</dbReference>
<gene>
    <name evidence="1" type="ORF">JG29_05850</name>
</gene>
<dbReference type="PANTHER" id="PTHR19288">
    <property type="entry name" value="4-NITROPHENYLPHOSPHATASE-RELATED"/>
    <property type="match status" value="1"/>
</dbReference>
<dbReference type="InterPro" id="IPR023214">
    <property type="entry name" value="HAD_sf"/>
</dbReference>
<proteinExistence type="predicted"/>
<dbReference type="InterPro" id="IPR006549">
    <property type="entry name" value="HAD-SF_hydro_IIIA"/>
</dbReference>
<dbReference type="EMBL" id="JXBZ01000005">
    <property type="protein sequence ID" value="KJY49135.1"/>
    <property type="molecule type" value="Genomic_DNA"/>
</dbReference>
<dbReference type="NCBIfam" id="TIGR01668">
    <property type="entry name" value="YqeG_hyp_ppase"/>
    <property type="match status" value="1"/>
</dbReference>
<evidence type="ECO:0000313" key="1">
    <source>
        <dbReference type="EMBL" id="KJY49135.1"/>
    </source>
</evidence>
<dbReference type="GO" id="GO:0008962">
    <property type="term" value="F:phosphatidylglycerophosphatase activity"/>
    <property type="evidence" value="ECO:0007669"/>
    <property type="project" value="InterPro"/>
</dbReference>